<dbReference type="InterPro" id="IPR029064">
    <property type="entry name" value="Ribosomal_eL30-like_sf"/>
</dbReference>
<dbReference type="PRINTS" id="PR00882">
    <property type="entry name" value="RIBOSOMALL7A"/>
</dbReference>
<keyword evidence="1" id="KW-0689">Ribosomal protein</keyword>
<gene>
    <name evidence="3" type="ORF">U0070_004584</name>
</gene>
<comment type="function">
    <text evidence="1">Component of the ribosome.</text>
</comment>
<comment type="similarity">
    <text evidence="1">Belongs to the eukaryotic ribosomal protein eL8 family.</text>
</comment>
<name>A0AAW0ICS4_MYOGA</name>
<feature type="compositionally biased region" description="Basic residues" evidence="2">
    <location>
        <begin position="18"/>
        <end position="28"/>
    </location>
</feature>
<dbReference type="EMBL" id="JBBHLL010000159">
    <property type="protein sequence ID" value="KAK7812123.1"/>
    <property type="molecule type" value="Genomic_DNA"/>
</dbReference>
<reference evidence="3 4" key="1">
    <citation type="journal article" date="2023" name="bioRxiv">
        <title>Conserved and derived expression patterns and positive selection on dental genes reveal complex evolutionary context of ever-growing rodent molars.</title>
        <authorList>
            <person name="Calamari Z.T."/>
            <person name="Song A."/>
            <person name="Cohen E."/>
            <person name="Akter M."/>
            <person name="Roy R.D."/>
            <person name="Hallikas O."/>
            <person name="Christensen M.M."/>
            <person name="Li P."/>
            <person name="Marangoni P."/>
            <person name="Jernvall J."/>
            <person name="Klein O.D."/>
        </authorList>
    </citation>
    <scope>NUCLEOTIDE SEQUENCE [LARGE SCALE GENOMIC DNA]</scope>
    <source>
        <strain evidence="3">V071</strain>
    </source>
</reference>
<dbReference type="Gene3D" id="3.30.1330.30">
    <property type="match status" value="1"/>
</dbReference>
<dbReference type="Proteomes" id="UP001488838">
    <property type="component" value="Unassembled WGS sequence"/>
</dbReference>
<protein>
    <recommendedName>
        <fullName evidence="1">60S ribosomal protein L7a</fullName>
    </recommendedName>
</protein>
<evidence type="ECO:0000256" key="2">
    <source>
        <dbReference type="SAM" id="MobiDB-lite"/>
    </source>
</evidence>
<comment type="caution">
    <text evidence="3">The sequence shown here is derived from an EMBL/GenBank/DDBJ whole genome shotgun (WGS) entry which is preliminary data.</text>
</comment>
<dbReference type="GO" id="GO:0022625">
    <property type="term" value="C:cytosolic large ribosomal subunit"/>
    <property type="evidence" value="ECO:0007669"/>
    <property type="project" value="UniProtKB-UniRule"/>
</dbReference>
<feature type="region of interest" description="Disordered" evidence="2">
    <location>
        <begin position="1"/>
        <end position="28"/>
    </location>
</feature>
<evidence type="ECO:0000313" key="3">
    <source>
        <dbReference type="EMBL" id="KAK7812123.1"/>
    </source>
</evidence>
<sequence>MKKQEAKKVVNPLSKGLKTSHRIGHPARKRSHSFIQWPSYIRLEWPRAILYKRLKAPPAINQFTRALEQQMATLLLKQRQSGSKS</sequence>
<accession>A0AAW0ICS4</accession>
<proteinExistence type="inferred from homology"/>
<dbReference type="GO" id="GO:0003723">
    <property type="term" value="F:RNA binding"/>
    <property type="evidence" value="ECO:0007669"/>
    <property type="project" value="UniProtKB-UniRule"/>
</dbReference>
<keyword evidence="1" id="KW-0687">Ribonucleoprotein</keyword>
<keyword evidence="4" id="KW-1185">Reference proteome</keyword>
<dbReference type="AlphaFoldDB" id="A0AAW0ICS4"/>
<dbReference type="InterPro" id="IPR001921">
    <property type="entry name" value="Ribosomal_eL8_euk"/>
</dbReference>
<evidence type="ECO:0000313" key="4">
    <source>
        <dbReference type="Proteomes" id="UP001488838"/>
    </source>
</evidence>
<organism evidence="3 4">
    <name type="scientific">Myodes glareolus</name>
    <name type="common">Bank vole</name>
    <name type="synonym">Clethrionomys glareolus</name>
    <dbReference type="NCBI Taxonomy" id="447135"/>
    <lineage>
        <taxon>Eukaryota</taxon>
        <taxon>Metazoa</taxon>
        <taxon>Chordata</taxon>
        <taxon>Craniata</taxon>
        <taxon>Vertebrata</taxon>
        <taxon>Euteleostomi</taxon>
        <taxon>Mammalia</taxon>
        <taxon>Eutheria</taxon>
        <taxon>Euarchontoglires</taxon>
        <taxon>Glires</taxon>
        <taxon>Rodentia</taxon>
        <taxon>Myomorpha</taxon>
        <taxon>Muroidea</taxon>
        <taxon>Cricetidae</taxon>
        <taxon>Arvicolinae</taxon>
        <taxon>Myodes</taxon>
    </lineage>
</organism>
<evidence type="ECO:0000256" key="1">
    <source>
        <dbReference type="RuleBase" id="RU367042"/>
    </source>
</evidence>